<evidence type="ECO:0000313" key="3">
    <source>
        <dbReference type="Proteomes" id="UP000273500"/>
    </source>
</evidence>
<keyword evidence="1" id="KW-0732">Signal</keyword>
<dbReference type="RefSeq" id="WP_125423915.1">
    <property type="nucleotide sequence ID" value="NZ_RWIT01000015.1"/>
</dbReference>
<comment type="caution">
    <text evidence="2">The sequence shown here is derived from an EMBL/GenBank/DDBJ whole genome shotgun (WGS) entry which is preliminary data.</text>
</comment>
<dbReference type="OrthoDB" id="882534at2"/>
<feature type="signal peptide" evidence="1">
    <location>
        <begin position="1"/>
        <end position="22"/>
    </location>
</feature>
<dbReference type="AlphaFoldDB" id="A0A428KG22"/>
<organism evidence="2 3">
    <name type="scientific">Hymenobacter rigui</name>
    <dbReference type="NCBI Taxonomy" id="334424"/>
    <lineage>
        <taxon>Bacteria</taxon>
        <taxon>Pseudomonadati</taxon>
        <taxon>Bacteroidota</taxon>
        <taxon>Cytophagia</taxon>
        <taxon>Cytophagales</taxon>
        <taxon>Hymenobacteraceae</taxon>
        <taxon>Hymenobacter</taxon>
    </lineage>
</organism>
<feature type="chain" id="PRO_5019333509" evidence="1">
    <location>
        <begin position="23"/>
        <end position="120"/>
    </location>
</feature>
<reference evidence="2 3" key="1">
    <citation type="submission" date="2018-12" db="EMBL/GenBank/DDBJ databases">
        <authorList>
            <person name="Feng G."/>
            <person name="Zhu H."/>
        </authorList>
    </citation>
    <scope>NUCLEOTIDE SEQUENCE [LARGE SCALE GENOMIC DNA]</scope>
    <source>
        <strain evidence="2 3">KCTC 12533</strain>
    </source>
</reference>
<accession>A0A428KG22</accession>
<evidence type="ECO:0000313" key="2">
    <source>
        <dbReference type="EMBL" id="RSK45255.1"/>
    </source>
</evidence>
<protein>
    <submittedName>
        <fullName evidence="2">Uncharacterized protein</fullName>
    </submittedName>
</protein>
<dbReference type="EMBL" id="RWIT01000015">
    <property type="protein sequence ID" value="RSK45255.1"/>
    <property type="molecule type" value="Genomic_DNA"/>
</dbReference>
<proteinExistence type="predicted"/>
<keyword evidence="3" id="KW-1185">Reference proteome</keyword>
<dbReference type="Proteomes" id="UP000273500">
    <property type="component" value="Unassembled WGS sequence"/>
</dbReference>
<sequence>MKKVFACLVFVSMAIAGTSVQASPGDGSKVAARATDMTRRIAERTKLTEGQYVKVRALNVRLLTEMADLRKQFANDAVEMDKAMAEVQMRYEWDLAAVLGPKRMMAYEEMKTNFTAVNMR</sequence>
<evidence type="ECO:0000256" key="1">
    <source>
        <dbReference type="SAM" id="SignalP"/>
    </source>
</evidence>
<gene>
    <name evidence="2" type="ORF">EI291_19275</name>
</gene>
<name>A0A428KG22_9BACT</name>